<dbReference type="Proteomes" id="UP000722485">
    <property type="component" value="Unassembled WGS sequence"/>
</dbReference>
<keyword evidence="8" id="KW-1185">Reference proteome</keyword>
<dbReference type="GO" id="GO:0005739">
    <property type="term" value="C:mitochondrion"/>
    <property type="evidence" value="ECO:0007669"/>
    <property type="project" value="UniProtKB-SubCell"/>
</dbReference>
<keyword evidence="3 5" id="KW-0809">Transit peptide</keyword>
<name>A0A9P5H938_9HYPO</name>
<feature type="domain" description="Lipoyl-binding" evidence="6">
    <location>
        <begin position="61"/>
        <end position="143"/>
    </location>
</feature>
<dbReference type="GO" id="GO:0005960">
    <property type="term" value="C:glycine cleavage complex"/>
    <property type="evidence" value="ECO:0007669"/>
    <property type="project" value="UniProtKB-UniRule"/>
</dbReference>
<dbReference type="CDD" id="cd06848">
    <property type="entry name" value="GCS_H"/>
    <property type="match status" value="1"/>
</dbReference>
<dbReference type="GO" id="GO:0019464">
    <property type="term" value="P:glycine decarboxylation via glycine cleavage system"/>
    <property type="evidence" value="ECO:0007669"/>
    <property type="project" value="UniProtKB-UniRule"/>
</dbReference>
<dbReference type="NCBIfam" id="NF002270">
    <property type="entry name" value="PRK01202.1"/>
    <property type="match status" value="1"/>
</dbReference>
<dbReference type="AlphaFoldDB" id="A0A9P5H938"/>
<dbReference type="PANTHER" id="PTHR11715">
    <property type="entry name" value="GLYCINE CLEAVAGE SYSTEM H PROTEIN"/>
    <property type="match status" value="1"/>
</dbReference>
<evidence type="ECO:0000256" key="2">
    <source>
        <dbReference type="ARBA" id="ARBA00022823"/>
    </source>
</evidence>
<keyword evidence="5" id="KW-0496">Mitochondrion</keyword>
<organism evidence="7 8">
    <name type="scientific">Cylindrodendrum hubeiense</name>
    <dbReference type="NCBI Taxonomy" id="595255"/>
    <lineage>
        <taxon>Eukaryota</taxon>
        <taxon>Fungi</taxon>
        <taxon>Dikarya</taxon>
        <taxon>Ascomycota</taxon>
        <taxon>Pezizomycotina</taxon>
        <taxon>Sordariomycetes</taxon>
        <taxon>Hypocreomycetidae</taxon>
        <taxon>Hypocreales</taxon>
        <taxon>Nectriaceae</taxon>
        <taxon>Cylindrodendrum</taxon>
    </lineage>
</organism>
<comment type="similarity">
    <text evidence="1 5">Belongs to the GcvH family.</text>
</comment>
<comment type="function">
    <text evidence="5">The H protein shuttles the methylamine group of glycine from the P protein to the T protein.</text>
</comment>
<sequence>MSSLFARQAWAAVSRTKPASLKAAPAAYLAAQRRAFSVSSICQEKRFTKEHEWVEATGDNTYSIGLTSHAANQLGEVVFVELPEKGAKFEAEEPFGTVESVKAVSEIFTPIAGEIIEINEELNDSPDLVSENPEQEGWLVKFKADDLSSWDKLMNSEAYAEFIKSEADDH</sequence>
<dbReference type="HAMAP" id="MF_00272">
    <property type="entry name" value="GcvH"/>
    <property type="match status" value="1"/>
</dbReference>
<dbReference type="InterPro" id="IPR000089">
    <property type="entry name" value="Biotin_lipoyl"/>
</dbReference>
<comment type="caution">
    <text evidence="7">The sequence shown here is derived from an EMBL/GenBank/DDBJ whole genome shotgun (WGS) entry which is preliminary data.</text>
</comment>
<dbReference type="InterPro" id="IPR002930">
    <property type="entry name" value="GCV_H"/>
</dbReference>
<dbReference type="EMBL" id="JAANBB010000060">
    <property type="protein sequence ID" value="KAF7552443.1"/>
    <property type="molecule type" value="Genomic_DNA"/>
</dbReference>
<dbReference type="SUPFAM" id="SSF51230">
    <property type="entry name" value="Single hybrid motif"/>
    <property type="match status" value="1"/>
</dbReference>
<accession>A0A9P5H938</accession>
<evidence type="ECO:0000313" key="8">
    <source>
        <dbReference type="Proteomes" id="UP000722485"/>
    </source>
</evidence>
<dbReference type="NCBIfam" id="TIGR00527">
    <property type="entry name" value="gcvH"/>
    <property type="match status" value="1"/>
</dbReference>
<dbReference type="PROSITE" id="PS50968">
    <property type="entry name" value="BIOTINYL_LIPOYL"/>
    <property type="match status" value="1"/>
</dbReference>
<dbReference type="PANTHER" id="PTHR11715:SF3">
    <property type="entry name" value="GLYCINE CLEAVAGE SYSTEM H PROTEIN-RELATED"/>
    <property type="match status" value="1"/>
</dbReference>
<evidence type="ECO:0000313" key="7">
    <source>
        <dbReference type="EMBL" id="KAF7552443.1"/>
    </source>
</evidence>
<dbReference type="GO" id="GO:0009249">
    <property type="term" value="P:protein lipoylation"/>
    <property type="evidence" value="ECO:0007669"/>
    <property type="project" value="TreeGrafter"/>
</dbReference>
<dbReference type="Gene3D" id="2.40.50.100">
    <property type="match status" value="1"/>
</dbReference>
<comment type="cofactor">
    <cofactor evidence="5">
        <name>(R)-lipoate</name>
        <dbReference type="ChEBI" id="CHEBI:83088"/>
    </cofactor>
    <text evidence="5">Binds 1 lipoyl cofactor covalently.</text>
</comment>
<evidence type="ECO:0000259" key="6">
    <source>
        <dbReference type="PROSITE" id="PS50968"/>
    </source>
</evidence>
<dbReference type="InterPro" id="IPR003016">
    <property type="entry name" value="2-oxoA_DH_lipoyl-BS"/>
</dbReference>
<protein>
    <recommendedName>
        <fullName evidence="5">Glycine cleavage system H protein</fullName>
    </recommendedName>
</protein>
<dbReference type="InterPro" id="IPR011053">
    <property type="entry name" value="Single_hybrid_motif"/>
</dbReference>
<dbReference type="OrthoDB" id="10264154at2759"/>
<evidence type="ECO:0000256" key="5">
    <source>
        <dbReference type="RuleBase" id="RU364055"/>
    </source>
</evidence>
<feature type="modified residue" description="N6-lipoyllysine" evidence="4">
    <location>
        <position position="102"/>
    </location>
</feature>
<comment type="subcellular location">
    <subcellularLocation>
        <location evidence="5">Mitochondrion</location>
    </subcellularLocation>
</comment>
<evidence type="ECO:0000256" key="1">
    <source>
        <dbReference type="ARBA" id="ARBA00009249"/>
    </source>
</evidence>
<gene>
    <name evidence="7" type="ORF">G7Z17_g4303</name>
</gene>
<evidence type="ECO:0000256" key="4">
    <source>
        <dbReference type="PIRSR" id="PIRSR617453-50"/>
    </source>
</evidence>
<keyword evidence="2 4" id="KW-0450">Lipoyl</keyword>
<dbReference type="PROSITE" id="PS00189">
    <property type="entry name" value="LIPOYL"/>
    <property type="match status" value="1"/>
</dbReference>
<dbReference type="InterPro" id="IPR033753">
    <property type="entry name" value="GCV_H/Fam206"/>
</dbReference>
<proteinExistence type="inferred from homology"/>
<dbReference type="Pfam" id="PF01597">
    <property type="entry name" value="GCV_H"/>
    <property type="match status" value="1"/>
</dbReference>
<dbReference type="InterPro" id="IPR017453">
    <property type="entry name" value="GCV_H_sub"/>
</dbReference>
<evidence type="ECO:0000256" key="3">
    <source>
        <dbReference type="ARBA" id="ARBA00022946"/>
    </source>
</evidence>
<reference evidence="7" key="1">
    <citation type="submission" date="2020-03" db="EMBL/GenBank/DDBJ databases">
        <title>Draft Genome Sequence of Cylindrodendrum hubeiense.</title>
        <authorList>
            <person name="Buettner E."/>
            <person name="Kellner H."/>
        </authorList>
    </citation>
    <scope>NUCLEOTIDE SEQUENCE</scope>
    <source>
        <strain evidence="7">IHI 201604</strain>
    </source>
</reference>
<comment type="subunit">
    <text evidence="5">The glycine cleavage system is composed of four proteins: P, T, L and H.</text>
</comment>